<organism evidence="1">
    <name type="scientific">Cacopsylla melanoneura</name>
    <dbReference type="NCBI Taxonomy" id="428564"/>
    <lineage>
        <taxon>Eukaryota</taxon>
        <taxon>Metazoa</taxon>
        <taxon>Ecdysozoa</taxon>
        <taxon>Arthropoda</taxon>
        <taxon>Hexapoda</taxon>
        <taxon>Insecta</taxon>
        <taxon>Pterygota</taxon>
        <taxon>Neoptera</taxon>
        <taxon>Paraneoptera</taxon>
        <taxon>Hemiptera</taxon>
        <taxon>Sternorrhyncha</taxon>
        <taxon>Psylloidea</taxon>
        <taxon>Psyllidae</taxon>
        <taxon>Psyllinae</taxon>
        <taxon>Cacopsylla</taxon>
    </lineage>
</organism>
<sequence length="115" mass="13476">MEIYLQWDPNRGAFCGQTRCNIFMGVSLLLHSFKWCSVCQLYTPGYPVLYPPLHWSQLLYSSLWHSSIQLSTSVRKMLSFQSAPSSCSPWLPTMFLFTRLKFTTPRFKYGTSWLF</sequence>
<name>A0A8D8PVX8_9HEMI</name>
<dbReference type="EMBL" id="HBUF01034551">
    <property type="protein sequence ID" value="CAG6615999.1"/>
    <property type="molecule type" value="Transcribed_RNA"/>
</dbReference>
<proteinExistence type="predicted"/>
<accession>A0A8D8PVX8</accession>
<dbReference type="AlphaFoldDB" id="A0A8D8PVX8"/>
<reference evidence="1" key="1">
    <citation type="submission" date="2021-05" db="EMBL/GenBank/DDBJ databases">
        <authorList>
            <person name="Alioto T."/>
            <person name="Alioto T."/>
            <person name="Gomez Garrido J."/>
        </authorList>
    </citation>
    <scope>NUCLEOTIDE SEQUENCE</scope>
</reference>
<dbReference type="EMBL" id="HBUF01034550">
    <property type="protein sequence ID" value="CAG6615996.1"/>
    <property type="molecule type" value="Transcribed_RNA"/>
</dbReference>
<protein>
    <submittedName>
        <fullName evidence="1">Uncharacterized protein</fullName>
    </submittedName>
</protein>
<evidence type="ECO:0000313" key="1">
    <source>
        <dbReference type="EMBL" id="CAG6615999.1"/>
    </source>
</evidence>